<dbReference type="PANTHER" id="PTHR18964:SF149">
    <property type="entry name" value="BIFUNCTIONAL UDP-N-ACETYLGLUCOSAMINE 2-EPIMERASE_N-ACETYLMANNOSAMINE KINASE"/>
    <property type="match status" value="1"/>
</dbReference>
<evidence type="ECO:0000256" key="1">
    <source>
        <dbReference type="ARBA" id="ARBA00006479"/>
    </source>
</evidence>
<dbReference type="SUPFAM" id="SSF53067">
    <property type="entry name" value="Actin-like ATPase domain"/>
    <property type="match status" value="1"/>
</dbReference>
<dbReference type="EMBL" id="MFCV01000021">
    <property type="protein sequence ID" value="OGE32764.1"/>
    <property type="molecule type" value="Genomic_DNA"/>
</dbReference>
<reference evidence="2 3" key="1">
    <citation type="journal article" date="2016" name="Nat. Commun.">
        <title>Thousands of microbial genomes shed light on interconnected biogeochemical processes in an aquifer system.</title>
        <authorList>
            <person name="Anantharaman K."/>
            <person name="Brown C.T."/>
            <person name="Hug L.A."/>
            <person name="Sharon I."/>
            <person name="Castelle C.J."/>
            <person name="Probst A.J."/>
            <person name="Thomas B.C."/>
            <person name="Singh A."/>
            <person name="Wilkins M.J."/>
            <person name="Karaoz U."/>
            <person name="Brodie E.L."/>
            <person name="Williams K.H."/>
            <person name="Hubbard S.S."/>
            <person name="Banfield J.F."/>
        </authorList>
    </citation>
    <scope>NUCLEOTIDE SEQUENCE [LARGE SCALE GENOMIC DNA]</scope>
</reference>
<protein>
    <recommendedName>
        <fullName evidence="4">Glucokinase</fullName>
    </recommendedName>
</protein>
<accession>A0A1F5JVU2</accession>
<dbReference type="InterPro" id="IPR000600">
    <property type="entry name" value="ROK"/>
</dbReference>
<dbReference type="Pfam" id="PF00480">
    <property type="entry name" value="ROK"/>
    <property type="match status" value="1"/>
</dbReference>
<dbReference type="Proteomes" id="UP000176902">
    <property type="component" value="Unassembled WGS sequence"/>
</dbReference>
<dbReference type="CDD" id="cd23763">
    <property type="entry name" value="ASKHA_ATPase_ROK"/>
    <property type="match status" value="1"/>
</dbReference>
<comment type="caution">
    <text evidence="2">The sequence shown here is derived from an EMBL/GenBank/DDBJ whole genome shotgun (WGS) entry which is preliminary data.</text>
</comment>
<proteinExistence type="inferred from homology"/>
<dbReference type="InterPro" id="IPR043129">
    <property type="entry name" value="ATPase_NBD"/>
</dbReference>
<dbReference type="STRING" id="1797768.A3C59_03610"/>
<evidence type="ECO:0000313" key="2">
    <source>
        <dbReference type="EMBL" id="OGE32764.1"/>
    </source>
</evidence>
<dbReference type="Gene3D" id="3.30.420.40">
    <property type="match status" value="2"/>
</dbReference>
<evidence type="ECO:0000313" key="3">
    <source>
        <dbReference type="Proteomes" id="UP000176902"/>
    </source>
</evidence>
<evidence type="ECO:0008006" key="4">
    <source>
        <dbReference type="Google" id="ProtNLM"/>
    </source>
</evidence>
<dbReference type="AlphaFoldDB" id="A0A1F5JVU2"/>
<gene>
    <name evidence="2" type="ORF">A3C59_03610</name>
</gene>
<dbReference type="PANTHER" id="PTHR18964">
    <property type="entry name" value="ROK (REPRESSOR, ORF, KINASE) FAMILY"/>
    <property type="match status" value="1"/>
</dbReference>
<comment type="similarity">
    <text evidence="1">Belongs to the ROK (NagC/XylR) family.</text>
</comment>
<organism evidence="2 3">
    <name type="scientific">Candidatus Daviesbacteria bacterium RIFCSPHIGHO2_02_FULL_36_13</name>
    <dbReference type="NCBI Taxonomy" id="1797768"/>
    <lineage>
        <taxon>Bacteria</taxon>
        <taxon>Candidatus Daviesiibacteriota</taxon>
    </lineage>
</organism>
<sequence>MFLVFDIGGTKTRLAISSDGKTIGASKVIPTNPDFEKAMEEIKKGADELSGYQKLDGISGGVPGPLNKEKTMVIGAPNLKAWNNKPFKKELESLFGCKVNLGNDAELAALGEAHFGAGMGKKIVVYMTISTGVGGARVVSGKLDENSLGFEPGHQIIVPDGEPCNCGGKGHLQSYVSGSGLQSLKGIRAEEIKDPEVWDQVAKYLSIGLNNVSVFWSPDIIILGGSVMQSIPLESVKKYFEEYLTIFKNHPELVLSKNGDLSGLYGALTLLT</sequence>
<name>A0A1F5JVU2_9BACT</name>